<dbReference type="Pfam" id="PF26545">
    <property type="entry name" value="Mdm34_N"/>
    <property type="match status" value="1"/>
</dbReference>
<comment type="subcellular location">
    <subcellularLocation>
        <location evidence="1">Membrane</location>
    </subcellularLocation>
    <subcellularLocation>
        <location evidence="10">Mitochondrion outer membrane</location>
        <topology evidence="10">Multi-pass membrane protein</topology>
    </subcellularLocation>
    <text evidence="10">The ERMES/MDM complex localizes to a few discrete foci (around 10 per single cell), that represent mitochondria-endoplasmic reticulum junctions. These foci are often found next to mtDNA nucleoids.</text>
</comment>
<comment type="caution">
    <text evidence="13">The sequence shown here is derived from an EMBL/GenBank/DDBJ whole genome shotgun (WGS) entry which is preliminary data.</text>
</comment>
<feature type="region of interest" description="Disordered" evidence="11">
    <location>
        <begin position="350"/>
        <end position="371"/>
    </location>
</feature>
<proteinExistence type="inferred from homology"/>
<comment type="similarity">
    <text evidence="10">Belongs to the MDM34 family.</text>
</comment>
<keyword evidence="14" id="KW-1185">Reference proteome</keyword>
<evidence type="ECO:0000256" key="10">
    <source>
        <dbReference type="HAMAP-Rule" id="MF_03105"/>
    </source>
</evidence>
<evidence type="ECO:0000259" key="12">
    <source>
        <dbReference type="PROSITE" id="PS51847"/>
    </source>
</evidence>
<keyword evidence="6" id="KW-0445">Lipid transport</keyword>
<keyword evidence="7" id="KW-0446">Lipid-binding</keyword>
<evidence type="ECO:0000313" key="13">
    <source>
        <dbReference type="EMBL" id="KAK7430026.1"/>
    </source>
</evidence>
<organism evidence="13 14">
    <name type="scientific">Neonectria magnoliae</name>
    <dbReference type="NCBI Taxonomy" id="2732573"/>
    <lineage>
        <taxon>Eukaryota</taxon>
        <taxon>Fungi</taxon>
        <taxon>Dikarya</taxon>
        <taxon>Ascomycota</taxon>
        <taxon>Pezizomycotina</taxon>
        <taxon>Sordariomycetes</taxon>
        <taxon>Hypocreomycetidae</taxon>
        <taxon>Hypocreales</taxon>
        <taxon>Nectriaceae</taxon>
        <taxon>Neonectria</taxon>
    </lineage>
</organism>
<comment type="domain">
    <text evidence="10">Lacks alpha-helical transmembrane segments, suggesting that it resides in the membrane via beta-sheet conformations similar to those predicted for other outer membrane proteins and porin.</text>
</comment>
<evidence type="ECO:0000256" key="1">
    <source>
        <dbReference type="ARBA" id="ARBA00004370"/>
    </source>
</evidence>
<evidence type="ECO:0000256" key="2">
    <source>
        <dbReference type="ARBA" id="ARBA00022448"/>
    </source>
</evidence>
<keyword evidence="9 10" id="KW-0472">Membrane</keyword>
<dbReference type="InterPro" id="IPR058825">
    <property type="entry name" value="MDM34_N"/>
</dbReference>
<keyword evidence="8 10" id="KW-0496">Mitochondrion</keyword>
<evidence type="ECO:0000256" key="6">
    <source>
        <dbReference type="ARBA" id="ARBA00023055"/>
    </source>
</evidence>
<protein>
    <recommendedName>
        <fullName evidence="10">Mitochondrial distribution and morphology protein 34</fullName>
    </recommendedName>
</protein>
<evidence type="ECO:0000313" key="14">
    <source>
        <dbReference type="Proteomes" id="UP001498421"/>
    </source>
</evidence>
<keyword evidence="2" id="KW-0813">Transport</keyword>
<comment type="subunit">
    <text evidence="10">Component of the ER-mitochondria encounter structure (ERMES) or MDM complex, composed of MMM1, MDM10, MDM12 and MDM34.</text>
</comment>
<reference evidence="13 14" key="1">
    <citation type="journal article" date="2025" name="Microbiol. Resour. Announc.">
        <title>Draft genome sequences for Neonectria magnoliae and Neonectria punicea, canker pathogens of Liriodendron tulipifera and Acer saccharum in West Virginia.</title>
        <authorList>
            <person name="Petronek H.M."/>
            <person name="Kasson M.T."/>
            <person name="Metheny A.M."/>
            <person name="Stauder C.M."/>
            <person name="Lovett B."/>
            <person name="Lynch S.C."/>
            <person name="Garnas J.R."/>
            <person name="Kasson L.R."/>
            <person name="Stajich J.E."/>
        </authorList>
    </citation>
    <scope>NUCLEOTIDE SEQUENCE [LARGE SCALE GENOMIC DNA]</scope>
    <source>
        <strain evidence="13 14">NRRL 64651</strain>
    </source>
</reference>
<evidence type="ECO:0000256" key="7">
    <source>
        <dbReference type="ARBA" id="ARBA00023121"/>
    </source>
</evidence>
<feature type="region of interest" description="Disordered" evidence="11">
    <location>
        <begin position="522"/>
        <end position="549"/>
    </location>
</feature>
<dbReference type="PANTHER" id="PTHR28185">
    <property type="entry name" value="MITOCHONDRIAL DISTRIBUTION AND MORPHOLOGY PROTEIN 34"/>
    <property type="match status" value="1"/>
</dbReference>
<keyword evidence="5 10" id="KW-1000">Mitochondrion outer membrane</keyword>
<accession>A0ABR1I9P5</accession>
<dbReference type="Proteomes" id="UP001498421">
    <property type="component" value="Unassembled WGS sequence"/>
</dbReference>
<evidence type="ECO:0000256" key="5">
    <source>
        <dbReference type="ARBA" id="ARBA00022787"/>
    </source>
</evidence>
<sequence>MAFNFNWSPLTADAEFYSKARDLLTKALNKSPKPPIIVDDILVSEFNLGTVPPDLEILEIGDLAEDRFRGIFKMSYTGDAFLTLKTRVQANPMNTYLCSKPTFTSPQPLAAASGLTIPLSITLSEIKLSAFIILVFSKQKGLTLVFRNDPLESLKVSSTFDSIQFVRDYLQRTIEQQLRNLMMDELPAIIHRLSLQLWCPDQANKGTETPEEPADEAGVDPLASPPLDPVDANGNLVDPNSISELTLNGGGEVQSLFSQKNLLRLAALTDSHRTLSLFTPGIRDVVFRAWTGHGDRSEAPTPSFGTPSLTKTHSFVAGSTTTYTFSDSGSTAHGHLPSRPSLVSLNSATTGLSLGAGGRSRPGRKKKTRVVNLRRTKSEAVTPENMSEASETASLDVPFSEPLVSDLIPEEPEDGSVVAEAPTPNKVRFRSLEERAHRPLTADLHHQPHIADETSSATTTCTNATEALSRSYVSAAAASGLSGNKEKAAFLESQTAGSDTSSSVILEQAWIMKMAGEIAKRVYDEKNRQQGNWEEREDAPPPAYEAATR</sequence>
<evidence type="ECO:0000256" key="3">
    <source>
        <dbReference type="ARBA" id="ARBA00022452"/>
    </source>
</evidence>
<dbReference type="InterPro" id="IPR031468">
    <property type="entry name" value="SMP_LBD"/>
</dbReference>
<dbReference type="HAMAP" id="MF_03105">
    <property type="entry name" value="Mdm34"/>
    <property type="match status" value="1"/>
</dbReference>
<keyword evidence="3 10" id="KW-1134">Transmembrane beta strand</keyword>
<dbReference type="PROSITE" id="PS51847">
    <property type="entry name" value="SMP"/>
    <property type="match status" value="1"/>
</dbReference>
<feature type="region of interest" description="Disordered" evidence="11">
    <location>
        <begin position="203"/>
        <end position="226"/>
    </location>
</feature>
<dbReference type="InterPro" id="IPR027536">
    <property type="entry name" value="MDM34"/>
</dbReference>
<dbReference type="EMBL" id="JAZAVK010000023">
    <property type="protein sequence ID" value="KAK7430026.1"/>
    <property type="molecule type" value="Genomic_DNA"/>
</dbReference>
<dbReference type="PANTHER" id="PTHR28185:SF1">
    <property type="entry name" value="MITOCHONDRIAL DISTRIBUTION AND MORPHOLOGY PROTEIN 34"/>
    <property type="match status" value="1"/>
</dbReference>
<gene>
    <name evidence="10 13" type="primary">MDM34</name>
    <name evidence="13" type="ORF">QQZ08_003416</name>
</gene>
<feature type="domain" description="SMP-LTD" evidence="12">
    <location>
        <begin position="1"/>
        <end position="195"/>
    </location>
</feature>
<dbReference type="CDD" id="cd21673">
    <property type="entry name" value="SMP_Mdm34"/>
    <property type="match status" value="1"/>
</dbReference>
<name>A0ABR1I9P5_9HYPO</name>
<feature type="compositionally biased region" description="Basic residues" evidence="11">
    <location>
        <begin position="361"/>
        <end position="371"/>
    </location>
</feature>
<evidence type="ECO:0000256" key="11">
    <source>
        <dbReference type="SAM" id="MobiDB-lite"/>
    </source>
</evidence>
<comment type="function">
    <text evidence="10">Component of the ERMES/MDM complex, which serves as a molecular tether to connect the endoplasmic reticulum (ER) and mitochondria. Components of this complex are involved in the control of mitochondrial shape and protein biogenesis, and function in nonvesicular lipid trafficking between the ER and mitochondria. MDM34 is required for the interaction of the ER-resident membrane protein MMM1 and the outer mitochondrial membrane-resident beta-barrel protein MDM10.</text>
</comment>
<keyword evidence="4 10" id="KW-0812">Transmembrane</keyword>
<feature type="compositionally biased region" description="Acidic residues" evidence="11">
    <location>
        <begin position="209"/>
        <end position="218"/>
    </location>
</feature>
<evidence type="ECO:0000256" key="8">
    <source>
        <dbReference type="ARBA" id="ARBA00023128"/>
    </source>
</evidence>
<evidence type="ECO:0000256" key="9">
    <source>
        <dbReference type="ARBA" id="ARBA00023136"/>
    </source>
</evidence>
<evidence type="ECO:0000256" key="4">
    <source>
        <dbReference type="ARBA" id="ARBA00022692"/>
    </source>
</evidence>